<evidence type="ECO:0000256" key="1">
    <source>
        <dbReference type="SAM" id="MobiDB-lite"/>
    </source>
</evidence>
<evidence type="ECO:0000256" key="2">
    <source>
        <dbReference type="SAM" id="Phobius"/>
    </source>
</evidence>
<feature type="compositionally biased region" description="Polar residues" evidence="1">
    <location>
        <begin position="92"/>
        <end position="111"/>
    </location>
</feature>
<feature type="non-terminal residue" evidence="3">
    <location>
        <position position="1"/>
    </location>
</feature>
<keyword evidence="2" id="KW-0812">Transmembrane</keyword>
<evidence type="ECO:0000313" key="4">
    <source>
        <dbReference type="Proteomes" id="UP000230750"/>
    </source>
</evidence>
<protein>
    <submittedName>
        <fullName evidence="3">Uncharacterized protein</fullName>
    </submittedName>
</protein>
<evidence type="ECO:0000313" key="3">
    <source>
        <dbReference type="EMBL" id="PIK41186.1"/>
    </source>
</evidence>
<gene>
    <name evidence="3" type="ORF">BSL78_21958</name>
</gene>
<name>A0A2G8JZJ4_STIJA</name>
<sequence length="137" mass="14264">MGTTTVEPESKSTDNPESGALGTGAIVGISLGSLAVVIVILVIAMIMCKKGEGGSKSESDKPDNNGAGPGVDPEIPAYGVIDKNRTKDPTPVSLSSMRDSTNSSKPKQPNEIQYAVIDHSNKPPSDEVIKPKEESTE</sequence>
<organism evidence="3 4">
    <name type="scientific">Stichopus japonicus</name>
    <name type="common">Sea cucumber</name>
    <dbReference type="NCBI Taxonomy" id="307972"/>
    <lineage>
        <taxon>Eukaryota</taxon>
        <taxon>Metazoa</taxon>
        <taxon>Echinodermata</taxon>
        <taxon>Eleutherozoa</taxon>
        <taxon>Echinozoa</taxon>
        <taxon>Holothuroidea</taxon>
        <taxon>Aspidochirotacea</taxon>
        <taxon>Aspidochirotida</taxon>
        <taxon>Stichopodidae</taxon>
        <taxon>Apostichopus</taxon>
    </lineage>
</organism>
<dbReference type="Proteomes" id="UP000230750">
    <property type="component" value="Unassembled WGS sequence"/>
</dbReference>
<accession>A0A2G8JZJ4</accession>
<keyword evidence="2" id="KW-0472">Membrane</keyword>
<dbReference type="CDD" id="cd21699">
    <property type="entry name" value="JMTM_APP_like"/>
    <property type="match status" value="1"/>
</dbReference>
<reference evidence="3 4" key="1">
    <citation type="journal article" date="2017" name="PLoS Biol.">
        <title>The sea cucumber genome provides insights into morphological evolution and visceral regeneration.</title>
        <authorList>
            <person name="Zhang X."/>
            <person name="Sun L."/>
            <person name="Yuan J."/>
            <person name="Sun Y."/>
            <person name="Gao Y."/>
            <person name="Zhang L."/>
            <person name="Li S."/>
            <person name="Dai H."/>
            <person name="Hamel J.F."/>
            <person name="Liu C."/>
            <person name="Yu Y."/>
            <person name="Liu S."/>
            <person name="Lin W."/>
            <person name="Guo K."/>
            <person name="Jin S."/>
            <person name="Xu P."/>
            <person name="Storey K.B."/>
            <person name="Huan P."/>
            <person name="Zhang T."/>
            <person name="Zhou Y."/>
            <person name="Zhang J."/>
            <person name="Lin C."/>
            <person name="Li X."/>
            <person name="Xing L."/>
            <person name="Huo D."/>
            <person name="Sun M."/>
            <person name="Wang L."/>
            <person name="Mercier A."/>
            <person name="Li F."/>
            <person name="Yang H."/>
            <person name="Xiang J."/>
        </authorList>
    </citation>
    <scope>NUCLEOTIDE SEQUENCE [LARGE SCALE GENOMIC DNA]</scope>
    <source>
        <strain evidence="3">Shaxun</strain>
        <tissue evidence="3">Muscle</tissue>
    </source>
</reference>
<proteinExistence type="predicted"/>
<feature type="region of interest" description="Disordered" evidence="1">
    <location>
        <begin position="51"/>
        <end position="137"/>
    </location>
</feature>
<keyword evidence="4" id="KW-1185">Reference proteome</keyword>
<feature type="region of interest" description="Disordered" evidence="1">
    <location>
        <begin position="1"/>
        <end position="21"/>
    </location>
</feature>
<dbReference type="EMBL" id="MRZV01001042">
    <property type="protein sequence ID" value="PIK41186.1"/>
    <property type="molecule type" value="Genomic_DNA"/>
</dbReference>
<feature type="compositionally biased region" description="Basic and acidic residues" evidence="1">
    <location>
        <begin position="51"/>
        <end position="63"/>
    </location>
</feature>
<feature type="compositionally biased region" description="Basic and acidic residues" evidence="1">
    <location>
        <begin position="119"/>
        <end position="137"/>
    </location>
</feature>
<feature type="transmembrane region" description="Helical" evidence="2">
    <location>
        <begin position="20"/>
        <end position="46"/>
    </location>
</feature>
<comment type="caution">
    <text evidence="3">The sequence shown here is derived from an EMBL/GenBank/DDBJ whole genome shotgun (WGS) entry which is preliminary data.</text>
</comment>
<dbReference type="AlphaFoldDB" id="A0A2G8JZJ4"/>
<keyword evidence="2" id="KW-1133">Transmembrane helix</keyword>